<proteinExistence type="predicted"/>
<dbReference type="EMBL" id="VSRR010123712">
    <property type="protein sequence ID" value="MPD00628.1"/>
    <property type="molecule type" value="Genomic_DNA"/>
</dbReference>
<keyword evidence="2" id="KW-1185">Reference proteome</keyword>
<comment type="caution">
    <text evidence="1">The sequence shown here is derived from an EMBL/GenBank/DDBJ whole genome shotgun (WGS) entry which is preliminary data.</text>
</comment>
<reference evidence="1 2" key="1">
    <citation type="submission" date="2019-05" db="EMBL/GenBank/DDBJ databases">
        <title>Another draft genome of Portunus trituberculatus and its Hox gene families provides insights of decapod evolution.</title>
        <authorList>
            <person name="Jeong J.-H."/>
            <person name="Song I."/>
            <person name="Kim S."/>
            <person name="Choi T."/>
            <person name="Kim D."/>
            <person name="Ryu S."/>
            <person name="Kim W."/>
        </authorList>
    </citation>
    <scope>NUCLEOTIDE SEQUENCE [LARGE SCALE GENOMIC DNA]</scope>
    <source>
        <tissue evidence="1">Muscle</tissue>
    </source>
</reference>
<sequence length="68" mass="7599">MSKSKDDLVEYSAKYCVDVSSSETDKDAPEKNSVSFLHNMAEEEAISLSQESYLASLSLLPMKYSHHP</sequence>
<evidence type="ECO:0000313" key="2">
    <source>
        <dbReference type="Proteomes" id="UP000324222"/>
    </source>
</evidence>
<dbReference type="AlphaFoldDB" id="A0A5B7K5S3"/>
<dbReference type="Proteomes" id="UP000324222">
    <property type="component" value="Unassembled WGS sequence"/>
</dbReference>
<gene>
    <name evidence="1" type="ORF">E2C01_096113</name>
</gene>
<protein>
    <submittedName>
        <fullName evidence="1">Uncharacterized protein</fullName>
    </submittedName>
</protein>
<accession>A0A5B7K5S3</accession>
<name>A0A5B7K5S3_PORTR</name>
<organism evidence="1 2">
    <name type="scientific">Portunus trituberculatus</name>
    <name type="common">Swimming crab</name>
    <name type="synonym">Neptunus trituberculatus</name>
    <dbReference type="NCBI Taxonomy" id="210409"/>
    <lineage>
        <taxon>Eukaryota</taxon>
        <taxon>Metazoa</taxon>
        <taxon>Ecdysozoa</taxon>
        <taxon>Arthropoda</taxon>
        <taxon>Crustacea</taxon>
        <taxon>Multicrustacea</taxon>
        <taxon>Malacostraca</taxon>
        <taxon>Eumalacostraca</taxon>
        <taxon>Eucarida</taxon>
        <taxon>Decapoda</taxon>
        <taxon>Pleocyemata</taxon>
        <taxon>Brachyura</taxon>
        <taxon>Eubrachyura</taxon>
        <taxon>Portunoidea</taxon>
        <taxon>Portunidae</taxon>
        <taxon>Portuninae</taxon>
        <taxon>Portunus</taxon>
    </lineage>
</organism>
<evidence type="ECO:0000313" key="1">
    <source>
        <dbReference type="EMBL" id="MPD00628.1"/>
    </source>
</evidence>